<feature type="compositionally biased region" description="Basic and acidic residues" evidence="1">
    <location>
        <begin position="99"/>
        <end position="128"/>
    </location>
</feature>
<reference evidence="4" key="3">
    <citation type="submission" date="2025-04" db="UniProtKB">
        <authorList>
            <consortium name="RefSeq"/>
        </authorList>
    </citation>
    <scope>IDENTIFICATION</scope>
    <source>
        <strain evidence="4">CBS 304.34</strain>
    </source>
</reference>
<gene>
    <name evidence="2 4" type="ORF">BDZ99DRAFT_564752</name>
</gene>
<evidence type="ECO:0000256" key="1">
    <source>
        <dbReference type="SAM" id="MobiDB-lite"/>
    </source>
</evidence>
<dbReference type="EMBL" id="MU003692">
    <property type="protein sequence ID" value="KAF2816931.1"/>
    <property type="molecule type" value="Genomic_DNA"/>
</dbReference>
<feature type="compositionally biased region" description="Low complexity" evidence="1">
    <location>
        <begin position="164"/>
        <end position="181"/>
    </location>
</feature>
<evidence type="ECO:0000313" key="2">
    <source>
        <dbReference type="EMBL" id="KAF2816931.1"/>
    </source>
</evidence>
<sequence>MATPQTPAPPAALPLEQLNAMVNAVLIQTGKIFKDPKLASSAKSAYNLKRIIPATIDRFQNSLDELEDEIHRAQTVFRRDLAIIRADRIQREQAEAAERQRVAAEATDRASEPAEAQSKPDDIMRGVEDLLNEPNPPAVKEKTPEAPPQPEPAANPQPPPPSSVAPASAPAPTAPMSHPAPINTDSAPARDPLFDATPTTANMQDTEYDFDSLFENEATGPTDQPVDTTAQNHAVSDFDLDLGVGDDSSHPLLRGLEDFANSGADNTNTSNIGSTSNDFSMLDLPNVPAAGAPNSGALGVLAGVGDLTSGAPQQQSVPAQESQATDDIMDLDVEATNFDDLFQWEDNQEGTQFEDQFLDFGN</sequence>
<feature type="region of interest" description="Disordered" evidence="1">
    <location>
        <begin position="99"/>
        <end position="208"/>
    </location>
</feature>
<feature type="compositionally biased region" description="Pro residues" evidence="1">
    <location>
        <begin position="145"/>
        <end position="163"/>
    </location>
</feature>
<name>A0A6A6Z750_9PEZI</name>
<dbReference type="RefSeq" id="XP_033583895.1">
    <property type="nucleotide sequence ID" value="XM_033727394.1"/>
</dbReference>
<proteinExistence type="predicted"/>
<dbReference type="GeneID" id="54468287"/>
<dbReference type="OrthoDB" id="5409998at2759"/>
<reference evidence="4" key="2">
    <citation type="submission" date="2020-04" db="EMBL/GenBank/DDBJ databases">
        <authorList>
            <consortium name="NCBI Genome Project"/>
        </authorList>
    </citation>
    <scope>NUCLEOTIDE SEQUENCE</scope>
    <source>
        <strain evidence="4">CBS 304.34</strain>
    </source>
</reference>
<evidence type="ECO:0000313" key="4">
    <source>
        <dbReference type="RefSeq" id="XP_033583895.1"/>
    </source>
</evidence>
<dbReference type="AlphaFoldDB" id="A0A6A6Z750"/>
<feature type="region of interest" description="Disordered" evidence="1">
    <location>
        <begin position="255"/>
        <end position="274"/>
    </location>
</feature>
<keyword evidence="3" id="KW-1185">Reference proteome</keyword>
<protein>
    <submittedName>
        <fullName evidence="2 4">Uncharacterized protein</fullName>
    </submittedName>
</protein>
<organism evidence="2">
    <name type="scientific">Mytilinidion resinicola</name>
    <dbReference type="NCBI Taxonomy" id="574789"/>
    <lineage>
        <taxon>Eukaryota</taxon>
        <taxon>Fungi</taxon>
        <taxon>Dikarya</taxon>
        <taxon>Ascomycota</taxon>
        <taxon>Pezizomycotina</taxon>
        <taxon>Dothideomycetes</taxon>
        <taxon>Pleosporomycetidae</taxon>
        <taxon>Mytilinidiales</taxon>
        <taxon>Mytilinidiaceae</taxon>
        <taxon>Mytilinidion</taxon>
    </lineage>
</organism>
<accession>A0A6A6Z750</accession>
<reference evidence="2 4" key="1">
    <citation type="journal article" date="2020" name="Stud. Mycol.">
        <title>101 Dothideomycetes genomes: a test case for predicting lifestyles and emergence of pathogens.</title>
        <authorList>
            <person name="Haridas S."/>
            <person name="Albert R."/>
            <person name="Binder M."/>
            <person name="Bloem J."/>
            <person name="Labutti K."/>
            <person name="Salamov A."/>
            <person name="Andreopoulos B."/>
            <person name="Baker S."/>
            <person name="Barry K."/>
            <person name="Bills G."/>
            <person name="Bluhm B."/>
            <person name="Cannon C."/>
            <person name="Castanera R."/>
            <person name="Culley D."/>
            <person name="Daum C."/>
            <person name="Ezra D."/>
            <person name="Gonzalez J."/>
            <person name="Henrissat B."/>
            <person name="Kuo A."/>
            <person name="Liang C."/>
            <person name="Lipzen A."/>
            <person name="Lutzoni F."/>
            <person name="Magnuson J."/>
            <person name="Mondo S."/>
            <person name="Nolan M."/>
            <person name="Ohm R."/>
            <person name="Pangilinan J."/>
            <person name="Park H.-J."/>
            <person name="Ramirez L."/>
            <person name="Alfaro M."/>
            <person name="Sun H."/>
            <person name="Tritt A."/>
            <person name="Yoshinaga Y."/>
            <person name="Zwiers L.-H."/>
            <person name="Turgeon B."/>
            <person name="Goodwin S."/>
            <person name="Spatafora J."/>
            <person name="Crous P."/>
            <person name="Grigoriev I."/>
        </authorList>
    </citation>
    <scope>NUCLEOTIDE SEQUENCE</scope>
    <source>
        <strain evidence="2 4">CBS 304.34</strain>
    </source>
</reference>
<dbReference type="Proteomes" id="UP000504636">
    <property type="component" value="Unplaced"/>
</dbReference>
<evidence type="ECO:0000313" key="3">
    <source>
        <dbReference type="Proteomes" id="UP000504636"/>
    </source>
</evidence>